<sequence>ATPGRTSRTNAEVWQNWAVDGMSEIERLFSKGGCRHGPNPIIRAYRRPAAGRRLDHDEPARPINELSSDQDHVLICAIALSNISIFQRYLYAIDRLRQIRQEIARQRLSKSPLIAPLILAQIQFHAISRDLLSSCADFDGVMNDDLLADCISYIPYCNDSASTVCRSNGSVAIVSSRDVSCESDATPSSNHYVFDWSSTANSRTAYARALDECQRLFDLSQNRPQLALAPSTRPLAIALVTCNYNCAFHLIRALPYAYACIVIPLLTRFRVIAIERMQLAYRPSLSCSIIATMCCCALNQVSALPGVVFDDYNNVHFGVECKRCRDPILSNMIPDADYSSVIDLFTLCK</sequence>
<name>A0A0H5R9T7_9EUKA</name>
<accession>A0A0H5R9T7</accession>
<dbReference type="Gene3D" id="1.25.40.990">
    <property type="match status" value="1"/>
</dbReference>
<feature type="domain" description="SAC3/GANP/THP3 conserved" evidence="1">
    <location>
        <begin position="30"/>
        <end position="284"/>
    </location>
</feature>
<dbReference type="Pfam" id="PF03399">
    <property type="entry name" value="SAC3_GANP"/>
    <property type="match status" value="1"/>
</dbReference>
<evidence type="ECO:0000313" key="2">
    <source>
        <dbReference type="EMBL" id="CRZ10900.1"/>
    </source>
</evidence>
<dbReference type="AlphaFoldDB" id="A0A0H5R9T7"/>
<organism evidence="2">
    <name type="scientific">Spongospora subterranea</name>
    <dbReference type="NCBI Taxonomy" id="70186"/>
    <lineage>
        <taxon>Eukaryota</taxon>
        <taxon>Sar</taxon>
        <taxon>Rhizaria</taxon>
        <taxon>Endomyxa</taxon>
        <taxon>Phytomyxea</taxon>
        <taxon>Plasmodiophorida</taxon>
        <taxon>Plasmodiophoridae</taxon>
        <taxon>Spongospora</taxon>
    </lineage>
</organism>
<evidence type="ECO:0000259" key="1">
    <source>
        <dbReference type="Pfam" id="PF03399"/>
    </source>
</evidence>
<dbReference type="InterPro" id="IPR005062">
    <property type="entry name" value="SAC3/GANP/THP3_conserved"/>
</dbReference>
<proteinExistence type="predicted"/>
<reference evidence="2" key="1">
    <citation type="submission" date="2015-04" db="EMBL/GenBank/DDBJ databases">
        <title>The genome sequence of the plant pathogenic Rhizarian Plasmodiophora brassicae reveals insights in its biotrophic life cycle and the origin of chitin synthesis.</title>
        <authorList>
            <person name="Schwelm A."/>
            <person name="Fogelqvist J."/>
            <person name="Knaust A."/>
            <person name="Julke S."/>
            <person name="Lilja T."/>
            <person name="Dhandapani V."/>
            <person name="Bonilla-Rosso G."/>
            <person name="Karlsson M."/>
            <person name="Shevchenko A."/>
            <person name="Choi S.R."/>
            <person name="Kim H.G."/>
            <person name="Park J.Y."/>
            <person name="Lim Y.P."/>
            <person name="Ludwig-Muller J."/>
            <person name="Dixelius C."/>
        </authorList>
    </citation>
    <scope>NUCLEOTIDE SEQUENCE</scope>
    <source>
        <tissue evidence="2">Potato root galls</tissue>
    </source>
</reference>
<dbReference type="EMBL" id="HACM01010458">
    <property type="protein sequence ID" value="CRZ10900.1"/>
    <property type="molecule type" value="Transcribed_RNA"/>
</dbReference>
<feature type="non-terminal residue" evidence="2">
    <location>
        <position position="1"/>
    </location>
</feature>
<protein>
    <recommendedName>
        <fullName evidence="1">SAC3/GANP/THP3 conserved domain-containing protein</fullName>
    </recommendedName>
</protein>